<evidence type="ECO:0000313" key="2">
    <source>
        <dbReference type="Proteomes" id="UP001254608"/>
    </source>
</evidence>
<dbReference type="Proteomes" id="UP001254608">
    <property type="component" value="Unassembled WGS sequence"/>
</dbReference>
<accession>A0ABU2WN62</accession>
<reference evidence="1 2" key="1">
    <citation type="submission" date="2023-09" db="EMBL/GenBank/DDBJ databases">
        <authorList>
            <person name="Rey-Velasco X."/>
        </authorList>
    </citation>
    <scope>NUCLEOTIDE SEQUENCE [LARGE SCALE GENOMIC DNA]</scope>
    <source>
        <strain evidence="1 2">W345</strain>
    </source>
</reference>
<evidence type="ECO:0000313" key="1">
    <source>
        <dbReference type="EMBL" id="MDT0499313.1"/>
    </source>
</evidence>
<organism evidence="1 2">
    <name type="scientific">Banduia mediterranea</name>
    <dbReference type="NCBI Taxonomy" id="3075609"/>
    <lineage>
        <taxon>Bacteria</taxon>
        <taxon>Pseudomonadati</taxon>
        <taxon>Pseudomonadota</taxon>
        <taxon>Gammaproteobacteria</taxon>
        <taxon>Nevskiales</taxon>
        <taxon>Algiphilaceae</taxon>
        <taxon>Banduia</taxon>
    </lineage>
</organism>
<protein>
    <submittedName>
        <fullName evidence="1">Uncharacterized protein</fullName>
    </submittedName>
</protein>
<comment type="caution">
    <text evidence="1">The sequence shown here is derived from an EMBL/GenBank/DDBJ whole genome shotgun (WGS) entry which is preliminary data.</text>
</comment>
<proteinExistence type="predicted"/>
<gene>
    <name evidence="1" type="ORF">RM530_18390</name>
</gene>
<dbReference type="RefSeq" id="WP_311366723.1">
    <property type="nucleotide sequence ID" value="NZ_JAVRIC010000066.1"/>
</dbReference>
<name>A0ABU2WN62_9GAMM</name>
<dbReference type="EMBL" id="JAVRIC010000066">
    <property type="protein sequence ID" value="MDT0499313.1"/>
    <property type="molecule type" value="Genomic_DNA"/>
</dbReference>
<sequence>MSDKLLERIVEVESSTVLAALERKVTKLEHDKVALHEKIMQVGKPLRPFNEALQTALALLASPWKLWESGALAEQRTLMKLAFTERLRYLRGEGFQTTSTALPFKALACLTTGQMDIAEREGLVGLRPHPFGTARRAFDSQARIVEPGFVYRGFESPFALDH</sequence>
<keyword evidence="2" id="KW-1185">Reference proteome</keyword>